<keyword evidence="5" id="KW-0998">Cell outer membrane</keyword>
<evidence type="ECO:0000313" key="9">
    <source>
        <dbReference type="Proteomes" id="UP000192756"/>
    </source>
</evidence>
<accession>A0A1W1Z725</accession>
<dbReference type="Pfam" id="PF07980">
    <property type="entry name" value="SusD_RagB"/>
    <property type="match status" value="1"/>
</dbReference>
<evidence type="ECO:0000256" key="2">
    <source>
        <dbReference type="ARBA" id="ARBA00006275"/>
    </source>
</evidence>
<comment type="similarity">
    <text evidence="2">Belongs to the SusD family.</text>
</comment>
<dbReference type="CDD" id="cd08977">
    <property type="entry name" value="SusD"/>
    <property type="match status" value="1"/>
</dbReference>
<dbReference type="EMBL" id="FWXT01000001">
    <property type="protein sequence ID" value="SMC44184.1"/>
    <property type="molecule type" value="Genomic_DNA"/>
</dbReference>
<evidence type="ECO:0000256" key="4">
    <source>
        <dbReference type="ARBA" id="ARBA00023136"/>
    </source>
</evidence>
<keyword evidence="9" id="KW-1185">Reference proteome</keyword>
<dbReference type="GO" id="GO:0009279">
    <property type="term" value="C:cell outer membrane"/>
    <property type="evidence" value="ECO:0007669"/>
    <property type="project" value="UniProtKB-SubCell"/>
</dbReference>
<comment type="subcellular location">
    <subcellularLocation>
        <location evidence="1">Cell outer membrane</location>
    </subcellularLocation>
</comment>
<dbReference type="STRING" id="151894.SAMN04488524_0426"/>
<evidence type="ECO:0000256" key="1">
    <source>
        <dbReference type="ARBA" id="ARBA00004442"/>
    </source>
</evidence>
<dbReference type="AlphaFoldDB" id="A0A1W1Z725"/>
<proteinExistence type="inferred from homology"/>
<dbReference type="Pfam" id="PF14322">
    <property type="entry name" value="SusD-like_3"/>
    <property type="match status" value="1"/>
</dbReference>
<dbReference type="RefSeq" id="WP_084236770.1">
    <property type="nucleotide sequence ID" value="NZ_FWXT01000001.1"/>
</dbReference>
<evidence type="ECO:0000256" key="5">
    <source>
        <dbReference type="ARBA" id="ARBA00023237"/>
    </source>
</evidence>
<sequence>MKKIYRYGWLLAILLLCSCKKFIEVPAPVNVISSANVFTSDQTAIAVLSGLYSDVGKGIDNAGCFVGTRGLSLMLGLSADELTSYTTGANYVAYYTNILAAQGSGNEYWSPLYNFVFRCNAAIEGLNEPAADALTPAVRKQLLGEAKFMRAFFYFYLVNLYGDLPMAMTTDYKVNMLLSRVPQAKVYEQIISDLKEARDLLADNYPDESLLKTSNERVRPTQWAAQALLARAYLYTRDNANAEQEATAVINNSFLFSLPALNEVFLKNSKEAIWQVQPTTSFFNTEDARTFIIRASGPTTDSRNPVFLSSQLLASFETNDQRKDLGNWIGAVNVAGTIYHYSYKYKINLGNLNITGAAAMTEYQMMLRLGEQYLIRAEARAQLNNIAGAREDLLAIRRRAGLADGTLTANDKNTLLSAILHERQVELFTELGQRWFDLKRTGTIDAVMSVVTPIKSKGLVAWKSYQQLFPLPQSDLNKAKNLLQNQGY</sequence>
<evidence type="ECO:0000259" key="7">
    <source>
        <dbReference type="Pfam" id="PF14322"/>
    </source>
</evidence>
<evidence type="ECO:0000256" key="3">
    <source>
        <dbReference type="ARBA" id="ARBA00022729"/>
    </source>
</evidence>
<dbReference type="PROSITE" id="PS51257">
    <property type="entry name" value="PROKAR_LIPOPROTEIN"/>
    <property type="match status" value="1"/>
</dbReference>
<evidence type="ECO:0000313" key="8">
    <source>
        <dbReference type="EMBL" id="SMC44184.1"/>
    </source>
</evidence>
<dbReference type="Proteomes" id="UP000192756">
    <property type="component" value="Unassembled WGS sequence"/>
</dbReference>
<dbReference type="OrthoDB" id="621570at2"/>
<reference evidence="9" key="1">
    <citation type="submission" date="2017-04" db="EMBL/GenBank/DDBJ databases">
        <authorList>
            <person name="Varghese N."/>
            <person name="Submissions S."/>
        </authorList>
    </citation>
    <scope>NUCLEOTIDE SEQUENCE [LARGE SCALE GENOMIC DNA]</scope>
    <source>
        <strain evidence="9">DSM 12126</strain>
    </source>
</reference>
<keyword evidence="4" id="KW-0472">Membrane</keyword>
<dbReference type="InterPro" id="IPR011990">
    <property type="entry name" value="TPR-like_helical_dom_sf"/>
</dbReference>
<dbReference type="InterPro" id="IPR033985">
    <property type="entry name" value="SusD-like_N"/>
</dbReference>
<keyword evidence="3" id="KW-0732">Signal</keyword>
<dbReference type="SUPFAM" id="SSF48452">
    <property type="entry name" value="TPR-like"/>
    <property type="match status" value="1"/>
</dbReference>
<gene>
    <name evidence="8" type="ORF">SAMN04488524_0426</name>
</gene>
<evidence type="ECO:0000259" key="6">
    <source>
        <dbReference type="Pfam" id="PF07980"/>
    </source>
</evidence>
<feature type="domain" description="RagB/SusD" evidence="6">
    <location>
        <begin position="337"/>
        <end position="488"/>
    </location>
</feature>
<dbReference type="Gene3D" id="1.25.40.390">
    <property type="match status" value="1"/>
</dbReference>
<protein>
    <submittedName>
        <fullName evidence="8">RagB/SusD domain-containing protein</fullName>
    </submittedName>
</protein>
<organism evidence="8 9">
    <name type="scientific">Pedobacter africanus</name>
    <dbReference type="NCBI Taxonomy" id="151894"/>
    <lineage>
        <taxon>Bacteria</taxon>
        <taxon>Pseudomonadati</taxon>
        <taxon>Bacteroidota</taxon>
        <taxon>Sphingobacteriia</taxon>
        <taxon>Sphingobacteriales</taxon>
        <taxon>Sphingobacteriaceae</taxon>
        <taxon>Pedobacter</taxon>
    </lineage>
</organism>
<dbReference type="InterPro" id="IPR012944">
    <property type="entry name" value="SusD_RagB_dom"/>
</dbReference>
<feature type="domain" description="SusD-like N-terminal" evidence="7">
    <location>
        <begin position="88"/>
        <end position="234"/>
    </location>
</feature>
<name>A0A1W1Z725_9SPHI</name>